<dbReference type="EC" id="3.4.21.-" evidence="8"/>
<dbReference type="InParanoid" id="H9GMH7"/>
<dbReference type="Ensembl" id="ENSACAT00000015627.4">
    <property type="protein sequence ID" value="ENSACAP00000015314.3"/>
    <property type="gene ID" value="ENSACAG00000015536.4"/>
</dbReference>
<dbReference type="GO" id="GO:0006508">
    <property type="term" value="P:proteolysis"/>
    <property type="evidence" value="ECO:0007669"/>
    <property type="project" value="UniProtKB-KW"/>
</dbReference>
<evidence type="ECO:0000256" key="5">
    <source>
        <dbReference type="ARBA" id="ARBA00022801"/>
    </source>
</evidence>
<dbReference type="Pfam" id="PF00326">
    <property type="entry name" value="Peptidase_S9"/>
    <property type="match status" value="1"/>
</dbReference>
<gene>
    <name evidence="11" type="primary">PREPL</name>
</gene>
<dbReference type="FunCoup" id="H9GMH7">
    <property type="interactions" value="131"/>
</dbReference>
<keyword evidence="6 8" id="KW-0720">Serine protease</keyword>
<reference evidence="11" key="3">
    <citation type="submission" date="2025-09" db="UniProtKB">
        <authorList>
            <consortium name="Ensembl"/>
        </authorList>
    </citation>
    <scope>IDENTIFICATION</scope>
</reference>
<dbReference type="GO" id="GO:0005802">
    <property type="term" value="C:trans-Golgi network"/>
    <property type="evidence" value="ECO:0007669"/>
    <property type="project" value="Ensembl"/>
</dbReference>
<dbReference type="AlphaFoldDB" id="H9GMH7"/>
<keyword evidence="5 8" id="KW-0378">Hydrolase</keyword>
<dbReference type="GO" id="GO:0005829">
    <property type="term" value="C:cytosol"/>
    <property type="evidence" value="ECO:0007669"/>
    <property type="project" value="UniProtKB-SubCell"/>
</dbReference>
<reference evidence="11" key="1">
    <citation type="submission" date="2009-12" db="EMBL/GenBank/DDBJ databases">
        <title>The Genome Sequence of Anolis carolinensis (Green Anole Lizard).</title>
        <authorList>
            <consortium name="The Genome Sequencing Platform"/>
            <person name="Di Palma F."/>
            <person name="Alfoldi J."/>
            <person name="Heiman D."/>
            <person name="Young S."/>
            <person name="Grabherr M."/>
            <person name="Johnson J."/>
            <person name="Lander E.S."/>
            <person name="Lindblad-Toh K."/>
        </authorList>
    </citation>
    <scope>NUCLEOTIDE SEQUENCE [LARGE SCALE GENOMIC DNA]</scope>
    <source>
        <strain evidence="11">JBL SC #1</strain>
    </source>
</reference>
<evidence type="ECO:0000256" key="3">
    <source>
        <dbReference type="ARBA" id="ARBA00022490"/>
    </source>
</evidence>
<evidence type="ECO:0000259" key="10">
    <source>
        <dbReference type="Pfam" id="PF02897"/>
    </source>
</evidence>
<feature type="domain" description="Peptidase S9 prolyl oligopeptidase catalytic" evidence="9">
    <location>
        <begin position="485"/>
        <end position="668"/>
    </location>
</feature>
<evidence type="ECO:0000256" key="4">
    <source>
        <dbReference type="ARBA" id="ARBA00022670"/>
    </source>
</evidence>
<dbReference type="GO" id="GO:0005794">
    <property type="term" value="C:Golgi apparatus"/>
    <property type="evidence" value="ECO:0000318"/>
    <property type="project" value="GO_Central"/>
</dbReference>
<dbReference type="GO" id="GO:2000300">
    <property type="term" value="P:regulation of synaptic vesicle exocytosis"/>
    <property type="evidence" value="ECO:0007669"/>
    <property type="project" value="Ensembl"/>
</dbReference>
<dbReference type="PRINTS" id="PR00862">
    <property type="entry name" value="PROLIGOPTASE"/>
</dbReference>
<dbReference type="SUPFAM" id="SSF50993">
    <property type="entry name" value="Peptidase/esterase 'gauge' domain"/>
    <property type="match status" value="1"/>
</dbReference>
<dbReference type="InterPro" id="IPR051543">
    <property type="entry name" value="Serine_Peptidase_S9A"/>
</dbReference>
<evidence type="ECO:0000313" key="12">
    <source>
        <dbReference type="Proteomes" id="UP000001646"/>
    </source>
</evidence>
<dbReference type="InterPro" id="IPR029058">
    <property type="entry name" value="AB_hydrolase_fold"/>
</dbReference>
<dbReference type="eggNOG" id="KOG2237">
    <property type="taxonomic scope" value="Eukaryota"/>
</dbReference>
<keyword evidence="12" id="KW-1185">Reference proteome</keyword>
<dbReference type="OrthoDB" id="248387at2759"/>
<comment type="function">
    <text evidence="7">Serine peptidase whose precise substrate specificity remains unclear. Does not cleave peptides after a arginine or lysine residue. Regulates trans-Golgi network morphology and sorting by regulating the membrane binding of the AP-1 complex. May play a role in the regulation of synaptic vesicle exocytosis.</text>
</comment>
<comment type="subcellular location">
    <subcellularLocation>
        <location evidence="1">Cytoplasm</location>
        <location evidence="1">Cytosol</location>
    </subcellularLocation>
</comment>
<dbReference type="STRING" id="28377.ENSACAP00000015314"/>
<dbReference type="GeneTree" id="ENSGT00530000063426"/>
<dbReference type="InterPro" id="IPR002470">
    <property type="entry name" value="Peptidase_S9A"/>
</dbReference>
<dbReference type="FunFam" id="2.130.10.120:FF:000002">
    <property type="entry name" value="prolyl endopeptidase-like isoform X1"/>
    <property type="match status" value="1"/>
</dbReference>
<dbReference type="Proteomes" id="UP000001646">
    <property type="component" value="Unplaced"/>
</dbReference>
<keyword evidence="4 8" id="KW-0645">Protease</keyword>
<evidence type="ECO:0000256" key="1">
    <source>
        <dbReference type="ARBA" id="ARBA00004514"/>
    </source>
</evidence>
<evidence type="ECO:0000259" key="9">
    <source>
        <dbReference type="Pfam" id="PF00326"/>
    </source>
</evidence>
<evidence type="ECO:0000256" key="6">
    <source>
        <dbReference type="ARBA" id="ARBA00022825"/>
    </source>
</evidence>
<dbReference type="Bgee" id="ENSACAG00000015536">
    <property type="expression patterns" value="Expressed in kidney and 12 other cell types or tissues"/>
</dbReference>
<accession>H9GMH7</accession>
<sequence>MHFRTKYFLRVLKPSISPFNNCPKCFLSLVQRPFCQRELQVCWFPKCFRNTYIVPGFQGGIQPRRFFSYKDLLKSEQANWKACSANYTDLTERIKRRLEAHYEKYSTSLHSLVVKLGEYVYFEENGCIFRSKVGEIDEKNSEPLLSAEALPFHDSLIHRIRISPDHKYLAVGIKSANSEECACVIVKLNALPNVECIIPDVYSFEWATHDILFYTIQKNLQCHDVYLSDFSKKCSRLVYKEQNARYFVDLYLTKDKHFLTINSNSKSTSEVWLVDCCYPLKTPLLVQERTEGIIYHVEHRNNELYILTTVGDPIGYKLMKAPVDSCGLENWRFVYTVKEKAKLVDLEMFKDHCVAFLKFSGQLYLDVISLVSNSVFRIKLPAWACSFELEPRPEHTTSTCCFWLISPVQPPVRFAYSLADNRLVEHTTQEAPITVNCHTIRLEAKSKDGTWVPITVFHAASSIELCRRPLLIHVYGAYGIDLNMSFKAENLMLINDGWILAFCHVRGGGELGLGWHKDGCLKKKHNGIQDLQACIRLLHELGYSNPARTALRSLSAGGVIAGALYNNDPHLIRAMALQAPFLDVLNTMLDPHLPLTIEEQEEWGNPLIDESYKEYIKNYCPYQNIRPQNYPSLFITVSENDQRVPLAGLLRFICKLRKAVQNNAQLNSTDDKGLQAPNIILDVQSGGSHCAPSWEESLNQVAAQLAFLYNELGLDKQE</sequence>
<keyword evidence="3" id="KW-0963">Cytoplasm</keyword>
<dbReference type="Gene3D" id="3.40.50.1820">
    <property type="entry name" value="alpha/beta hydrolase"/>
    <property type="match status" value="1"/>
</dbReference>
<dbReference type="Pfam" id="PF02897">
    <property type="entry name" value="Peptidase_S9_N"/>
    <property type="match status" value="1"/>
</dbReference>
<dbReference type="GeneID" id="100554370"/>
<dbReference type="InterPro" id="IPR001375">
    <property type="entry name" value="Peptidase_S9_cat"/>
</dbReference>
<dbReference type="HOGENOM" id="CLU_011290_2_0_1"/>
<name>H9GMH7_ANOCA</name>
<dbReference type="FunFam" id="3.40.50.1820:FF:000050">
    <property type="entry name" value="prolyl endopeptidase-like isoform X2"/>
    <property type="match status" value="1"/>
</dbReference>
<comment type="similarity">
    <text evidence="2 8">Belongs to the peptidase S9A family.</text>
</comment>
<protein>
    <recommendedName>
        <fullName evidence="8">Prolyl endopeptidase</fullName>
        <ecNumber evidence="8">3.4.21.-</ecNumber>
    </recommendedName>
</protein>
<dbReference type="PANTHER" id="PTHR11757">
    <property type="entry name" value="PROTEASE FAMILY S9A OLIGOPEPTIDASE"/>
    <property type="match status" value="1"/>
</dbReference>
<dbReference type="Gene3D" id="2.130.10.120">
    <property type="entry name" value="Prolyl oligopeptidase, N-terminal domain"/>
    <property type="match status" value="1"/>
</dbReference>
<dbReference type="MEROPS" id="S09.015"/>
<dbReference type="GO" id="GO:0043001">
    <property type="term" value="P:Golgi to plasma membrane protein transport"/>
    <property type="evidence" value="ECO:0007669"/>
    <property type="project" value="Ensembl"/>
</dbReference>
<dbReference type="RefSeq" id="XP_008113926.1">
    <property type="nucleotide sequence ID" value="XM_008115719.3"/>
</dbReference>
<dbReference type="GO" id="GO:0005856">
    <property type="term" value="C:cytoskeleton"/>
    <property type="evidence" value="ECO:0000318"/>
    <property type="project" value="GO_Central"/>
</dbReference>
<evidence type="ECO:0000256" key="2">
    <source>
        <dbReference type="ARBA" id="ARBA00005228"/>
    </source>
</evidence>
<dbReference type="GO" id="GO:0042147">
    <property type="term" value="P:retrograde transport, endosome to Golgi"/>
    <property type="evidence" value="ECO:0007669"/>
    <property type="project" value="Ensembl"/>
</dbReference>
<dbReference type="InterPro" id="IPR023302">
    <property type="entry name" value="Pept_S9A_N"/>
</dbReference>
<reference evidence="11" key="2">
    <citation type="submission" date="2025-08" db="UniProtKB">
        <authorList>
            <consortium name="Ensembl"/>
        </authorList>
    </citation>
    <scope>IDENTIFICATION</scope>
</reference>
<evidence type="ECO:0000313" key="11">
    <source>
        <dbReference type="Ensembl" id="ENSACAP00000015314.3"/>
    </source>
</evidence>
<evidence type="ECO:0000256" key="7">
    <source>
        <dbReference type="ARBA" id="ARBA00045448"/>
    </source>
</evidence>
<dbReference type="GO" id="GO:0004252">
    <property type="term" value="F:serine-type endopeptidase activity"/>
    <property type="evidence" value="ECO:0007669"/>
    <property type="project" value="UniProtKB-UniRule"/>
</dbReference>
<dbReference type="SUPFAM" id="SSF53474">
    <property type="entry name" value="alpha/beta-Hydrolases"/>
    <property type="match status" value="1"/>
</dbReference>
<organism evidence="11 12">
    <name type="scientific">Anolis carolinensis</name>
    <name type="common">Green anole</name>
    <name type="synonym">American chameleon</name>
    <dbReference type="NCBI Taxonomy" id="28377"/>
    <lineage>
        <taxon>Eukaryota</taxon>
        <taxon>Metazoa</taxon>
        <taxon>Chordata</taxon>
        <taxon>Craniata</taxon>
        <taxon>Vertebrata</taxon>
        <taxon>Euteleostomi</taxon>
        <taxon>Lepidosauria</taxon>
        <taxon>Squamata</taxon>
        <taxon>Bifurcata</taxon>
        <taxon>Unidentata</taxon>
        <taxon>Episquamata</taxon>
        <taxon>Toxicofera</taxon>
        <taxon>Iguania</taxon>
        <taxon>Dactyloidae</taxon>
        <taxon>Anolis</taxon>
    </lineage>
</organism>
<proteinExistence type="inferred from homology"/>
<dbReference type="CTD" id="9581"/>
<evidence type="ECO:0000256" key="8">
    <source>
        <dbReference type="RuleBase" id="RU368024"/>
    </source>
</evidence>
<feature type="domain" description="Peptidase S9A N-terminal" evidence="10">
    <location>
        <begin position="73"/>
        <end position="422"/>
    </location>
</feature>
<dbReference type="PANTHER" id="PTHR11757:SF19">
    <property type="entry name" value="PROLYL ENDOPEPTIDASE-LIKE"/>
    <property type="match status" value="1"/>
</dbReference>